<feature type="domain" description="Glycolipid transfer protein" evidence="2">
    <location>
        <begin position="34"/>
        <end position="179"/>
    </location>
</feature>
<dbReference type="SUPFAM" id="SSF110004">
    <property type="entry name" value="Glycolipid transfer protein, GLTP"/>
    <property type="match status" value="1"/>
</dbReference>
<dbReference type="InterPro" id="IPR036497">
    <property type="entry name" value="GLTP_sf"/>
</dbReference>
<dbReference type="Proteomes" id="UP000762676">
    <property type="component" value="Unassembled WGS sequence"/>
</dbReference>
<reference evidence="3 4" key="1">
    <citation type="journal article" date="2021" name="Elife">
        <title>Chloroplast acquisition without the gene transfer in kleptoplastic sea slugs, Plakobranchus ocellatus.</title>
        <authorList>
            <person name="Maeda T."/>
            <person name="Takahashi S."/>
            <person name="Yoshida T."/>
            <person name="Shimamura S."/>
            <person name="Takaki Y."/>
            <person name="Nagai Y."/>
            <person name="Toyoda A."/>
            <person name="Suzuki Y."/>
            <person name="Arimoto A."/>
            <person name="Ishii H."/>
            <person name="Satoh N."/>
            <person name="Nishiyama T."/>
            <person name="Hasebe M."/>
            <person name="Maruyama T."/>
            <person name="Minagawa J."/>
            <person name="Obokata J."/>
            <person name="Shigenobu S."/>
        </authorList>
    </citation>
    <scope>NUCLEOTIDE SEQUENCE [LARGE SCALE GENOMIC DNA]</scope>
</reference>
<comment type="similarity">
    <text evidence="1">Belongs to the GLTP family.</text>
</comment>
<dbReference type="GO" id="GO:0016020">
    <property type="term" value="C:membrane"/>
    <property type="evidence" value="ECO:0007669"/>
    <property type="project" value="TreeGrafter"/>
</dbReference>
<dbReference type="GO" id="GO:1902388">
    <property type="term" value="F:ceramide 1-phosphate transfer activity"/>
    <property type="evidence" value="ECO:0007669"/>
    <property type="project" value="TreeGrafter"/>
</dbReference>
<evidence type="ECO:0000256" key="1">
    <source>
        <dbReference type="ARBA" id="ARBA00007148"/>
    </source>
</evidence>
<dbReference type="GO" id="GO:0005829">
    <property type="term" value="C:cytosol"/>
    <property type="evidence" value="ECO:0007669"/>
    <property type="project" value="TreeGrafter"/>
</dbReference>
<dbReference type="InterPro" id="IPR014830">
    <property type="entry name" value="Glycolipid_transfer_prot_dom"/>
</dbReference>
<name>A0AAV4FYE3_9GAST</name>
<dbReference type="AlphaFoldDB" id="A0AAV4FYE3"/>
<dbReference type="PANTHER" id="PTHR10219:SF43">
    <property type="entry name" value="GLYCOLIPID TRANSFER PROTEIN DOMAIN-CONTAINING PROTEIN"/>
    <property type="match status" value="1"/>
</dbReference>
<dbReference type="EMBL" id="BMAT01001023">
    <property type="protein sequence ID" value="GFR78458.1"/>
    <property type="molecule type" value="Genomic_DNA"/>
</dbReference>
<organism evidence="3 4">
    <name type="scientific">Elysia marginata</name>
    <dbReference type="NCBI Taxonomy" id="1093978"/>
    <lineage>
        <taxon>Eukaryota</taxon>
        <taxon>Metazoa</taxon>
        <taxon>Spiralia</taxon>
        <taxon>Lophotrochozoa</taxon>
        <taxon>Mollusca</taxon>
        <taxon>Gastropoda</taxon>
        <taxon>Heterobranchia</taxon>
        <taxon>Euthyneura</taxon>
        <taxon>Panpulmonata</taxon>
        <taxon>Sacoglossa</taxon>
        <taxon>Placobranchoidea</taxon>
        <taxon>Plakobranchidae</taxon>
        <taxon>Elysia</taxon>
    </lineage>
</organism>
<sequence length="217" mass="25459">MSVFENDTEKQDFNLELVRDSFKKCMQESEQTVLLEDYLKAFHELCRFFKLTGTLLGFVAKDIEGKIKSVEQHVHSKQGRHYRSVQAMIKFEETKGITHQKWMQPSGCRMLLRLHQALEFILEFMERLRLSEEQEKMSVMAWEVYRQTLYHHHPWVTRKVAQVAVYGLPSKKHLIDVMCKQDYGTVLGLLAEVVNAGKPVWEATQRLLSSHDLLHIP</sequence>
<evidence type="ECO:0000313" key="3">
    <source>
        <dbReference type="EMBL" id="GFR78458.1"/>
    </source>
</evidence>
<dbReference type="Gene3D" id="1.10.3520.10">
    <property type="entry name" value="Glycolipid transfer protein"/>
    <property type="match status" value="1"/>
</dbReference>
<keyword evidence="4" id="KW-1185">Reference proteome</keyword>
<accession>A0AAV4FYE3</accession>
<evidence type="ECO:0000259" key="2">
    <source>
        <dbReference type="Pfam" id="PF08718"/>
    </source>
</evidence>
<gene>
    <name evidence="3" type="ORF">ElyMa_000534400</name>
</gene>
<dbReference type="GO" id="GO:0032691">
    <property type="term" value="P:negative regulation of interleukin-1 beta production"/>
    <property type="evidence" value="ECO:0007669"/>
    <property type="project" value="UniProtKB-ARBA"/>
</dbReference>
<evidence type="ECO:0000313" key="4">
    <source>
        <dbReference type="Proteomes" id="UP000762676"/>
    </source>
</evidence>
<proteinExistence type="inferred from homology"/>
<dbReference type="GO" id="GO:1902387">
    <property type="term" value="F:ceramide 1-phosphate binding"/>
    <property type="evidence" value="ECO:0007669"/>
    <property type="project" value="TreeGrafter"/>
</dbReference>
<comment type="caution">
    <text evidence="3">The sequence shown here is derived from an EMBL/GenBank/DDBJ whole genome shotgun (WGS) entry which is preliminary data.</text>
</comment>
<dbReference type="Pfam" id="PF08718">
    <property type="entry name" value="GLTP"/>
    <property type="match status" value="1"/>
</dbReference>
<dbReference type="PANTHER" id="PTHR10219">
    <property type="entry name" value="GLYCOLIPID TRANSFER PROTEIN-RELATED"/>
    <property type="match status" value="1"/>
</dbReference>
<dbReference type="FunFam" id="1.10.3520.10:FF:000002">
    <property type="entry name" value="Ceramide-1-phosphate transfer protein"/>
    <property type="match status" value="1"/>
</dbReference>
<protein>
    <submittedName>
        <fullName evidence="3">Ceramide-1-phosphate transfer protein-like</fullName>
    </submittedName>
</protein>